<dbReference type="Proteomes" id="UP000076967">
    <property type="component" value="Unassembled WGS sequence"/>
</dbReference>
<keyword evidence="3" id="KW-0808">Transferase</keyword>
<dbReference type="PANTHER" id="PTHR42942:SF1">
    <property type="entry name" value="ALKYLTRANSFERASE-LIKE PROTEIN 1"/>
    <property type="match status" value="1"/>
</dbReference>
<dbReference type="RefSeq" id="WP_068533522.1">
    <property type="nucleotide sequence ID" value="NZ_LVJH01000022.1"/>
</dbReference>
<dbReference type="InterPro" id="IPR014048">
    <property type="entry name" value="MethylDNA_cys_MeTrfase_DNA-bd"/>
</dbReference>
<reference evidence="3 4" key="1">
    <citation type="submission" date="2016-03" db="EMBL/GenBank/DDBJ databases">
        <title>Draft genome sequence of Paenibacillus glacialis DSM 22343.</title>
        <authorList>
            <person name="Shin S.-K."/>
            <person name="Yi H."/>
        </authorList>
    </citation>
    <scope>NUCLEOTIDE SEQUENCE [LARGE SCALE GENOMIC DNA]</scope>
    <source>
        <strain evidence="3 4">DSM 22343</strain>
    </source>
</reference>
<evidence type="ECO:0000313" key="3">
    <source>
        <dbReference type="EMBL" id="OAB42313.1"/>
    </source>
</evidence>
<evidence type="ECO:0000313" key="4">
    <source>
        <dbReference type="Proteomes" id="UP000076967"/>
    </source>
</evidence>
<dbReference type="CDD" id="cd06445">
    <property type="entry name" value="ATase"/>
    <property type="match status" value="1"/>
</dbReference>
<dbReference type="SUPFAM" id="SSF46767">
    <property type="entry name" value="Methylated DNA-protein cysteine methyltransferase, C-terminal domain"/>
    <property type="match status" value="1"/>
</dbReference>
<proteinExistence type="predicted"/>
<dbReference type="GO" id="GO:0008168">
    <property type="term" value="F:methyltransferase activity"/>
    <property type="evidence" value="ECO:0007669"/>
    <property type="project" value="UniProtKB-KW"/>
</dbReference>
<dbReference type="GO" id="GO:0006281">
    <property type="term" value="P:DNA repair"/>
    <property type="evidence" value="ECO:0007669"/>
    <property type="project" value="InterPro"/>
</dbReference>
<sequence length="101" mass="11418">MQPFTEQVITIIRAIPVGKVMTYGQIAASAGSPRGARQVVRILHTMSDKYDLPWHRVINVKGEIAITEDESRFLQKILLEEEGITLNEDGRIDLSIYRHDG</sequence>
<dbReference type="AlphaFoldDB" id="A0A162MCZ5"/>
<dbReference type="Gene3D" id="1.10.10.10">
    <property type="entry name" value="Winged helix-like DNA-binding domain superfamily/Winged helix DNA-binding domain"/>
    <property type="match status" value="1"/>
</dbReference>
<keyword evidence="1" id="KW-0227">DNA damage</keyword>
<dbReference type="Pfam" id="PF01035">
    <property type="entry name" value="DNA_binding_1"/>
    <property type="match status" value="1"/>
</dbReference>
<gene>
    <name evidence="3" type="ORF">PGLA_13530</name>
</gene>
<dbReference type="InterPro" id="IPR036388">
    <property type="entry name" value="WH-like_DNA-bd_sf"/>
</dbReference>
<dbReference type="GO" id="GO:0032259">
    <property type="term" value="P:methylation"/>
    <property type="evidence" value="ECO:0007669"/>
    <property type="project" value="UniProtKB-KW"/>
</dbReference>
<evidence type="ECO:0000256" key="1">
    <source>
        <dbReference type="ARBA" id="ARBA00022763"/>
    </source>
</evidence>
<accession>A0A162MCZ5</accession>
<organism evidence="3 4">
    <name type="scientific">Paenibacillus glacialis</name>
    <dbReference type="NCBI Taxonomy" id="494026"/>
    <lineage>
        <taxon>Bacteria</taxon>
        <taxon>Bacillati</taxon>
        <taxon>Bacillota</taxon>
        <taxon>Bacilli</taxon>
        <taxon>Bacillales</taxon>
        <taxon>Paenibacillaceae</taxon>
        <taxon>Paenibacillus</taxon>
    </lineage>
</organism>
<dbReference type="OrthoDB" id="9789813at2"/>
<evidence type="ECO:0000259" key="2">
    <source>
        <dbReference type="Pfam" id="PF01035"/>
    </source>
</evidence>
<keyword evidence="3" id="KW-0489">Methyltransferase</keyword>
<dbReference type="PANTHER" id="PTHR42942">
    <property type="entry name" value="6-O-METHYLGUANINE DNA METHYLTRANSFERASE"/>
    <property type="match status" value="1"/>
</dbReference>
<dbReference type="InterPro" id="IPR052520">
    <property type="entry name" value="ATL_DNA_repair"/>
</dbReference>
<comment type="caution">
    <text evidence="3">The sequence shown here is derived from an EMBL/GenBank/DDBJ whole genome shotgun (WGS) entry which is preliminary data.</text>
</comment>
<dbReference type="EMBL" id="LVJH01000022">
    <property type="protein sequence ID" value="OAB42313.1"/>
    <property type="molecule type" value="Genomic_DNA"/>
</dbReference>
<dbReference type="STRING" id="494026.PGLA_13530"/>
<dbReference type="InterPro" id="IPR036217">
    <property type="entry name" value="MethylDNA_cys_MeTrfase_DNAb"/>
</dbReference>
<protein>
    <submittedName>
        <fullName evidence="3">DNA methyltransferase</fullName>
    </submittedName>
</protein>
<name>A0A162MCZ5_9BACL</name>
<keyword evidence="4" id="KW-1185">Reference proteome</keyword>
<feature type="domain" description="Methylated-DNA-[protein]-cysteine S-methyltransferase DNA binding" evidence="2">
    <location>
        <begin position="3"/>
        <end position="84"/>
    </location>
</feature>